<proteinExistence type="predicted"/>
<dbReference type="PANTHER" id="PTHR38011">
    <property type="entry name" value="DIHYDROFOLATE REDUCTASE FAMILY PROTEIN (AFU_ORTHOLOGUE AFUA_8G06820)"/>
    <property type="match status" value="1"/>
</dbReference>
<accession>A0ABW4GSG2</accession>
<keyword evidence="2" id="KW-0560">Oxidoreductase</keyword>
<dbReference type="InterPro" id="IPR002734">
    <property type="entry name" value="RibDG_C"/>
</dbReference>
<evidence type="ECO:0000313" key="4">
    <source>
        <dbReference type="EMBL" id="MFD1545056.1"/>
    </source>
</evidence>
<comment type="caution">
    <text evidence="4">The sequence shown here is derived from an EMBL/GenBank/DDBJ whole genome shotgun (WGS) entry which is preliminary data.</text>
</comment>
<evidence type="ECO:0000256" key="2">
    <source>
        <dbReference type="ARBA" id="ARBA00023002"/>
    </source>
</evidence>
<name>A0ABW4GSG2_9ACTN</name>
<dbReference type="Pfam" id="PF01872">
    <property type="entry name" value="RibD_C"/>
    <property type="match status" value="1"/>
</dbReference>
<feature type="domain" description="Bacterial bifunctional deaminase-reductase C-terminal" evidence="3">
    <location>
        <begin position="49"/>
        <end position="245"/>
    </location>
</feature>
<sequence>MATHKAGHPAGQAPVELLNLLYEQAGLPPGGLPSALATAYGGDLGFTEPCVYANFVASLDGVVALGPQYPSSGSAISGGAPADRFVMGLLRAFADVVVIGAGTLRASLGHRWTPEHVYPAAAADFANVRGSRGRTAGPELAVVTASGDVPTSHPGLKAGALILTTKAGARLLDERLPATCTVVVLGDGPVLRMADVLRTIRDRGHTMVLSEGGPHLFGHLVRDRLANELFLTLSPVIAGRADTSRPGLVTGLELLPSRRESAELVSVRRCASYLFLRYRLHRSEQLGSRP</sequence>
<dbReference type="EMBL" id="JBHUCM010000045">
    <property type="protein sequence ID" value="MFD1545056.1"/>
    <property type="molecule type" value="Genomic_DNA"/>
</dbReference>
<dbReference type="PANTHER" id="PTHR38011:SF7">
    <property type="entry name" value="2,5-DIAMINO-6-RIBOSYLAMINO-4(3H)-PYRIMIDINONE 5'-PHOSPHATE REDUCTASE"/>
    <property type="match status" value="1"/>
</dbReference>
<keyword evidence="5" id="KW-1185">Reference proteome</keyword>
<reference evidence="5" key="1">
    <citation type="journal article" date="2019" name="Int. J. Syst. Evol. Microbiol.">
        <title>The Global Catalogue of Microorganisms (GCM) 10K type strain sequencing project: providing services to taxonomists for standard genome sequencing and annotation.</title>
        <authorList>
            <consortium name="The Broad Institute Genomics Platform"/>
            <consortium name="The Broad Institute Genome Sequencing Center for Infectious Disease"/>
            <person name="Wu L."/>
            <person name="Ma J."/>
        </authorList>
    </citation>
    <scope>NUCLEOTIDE SEQUENCE [LARGE SCALE GENOMIC DNA]</scope>
    <source>
        <strain evidence="5">CGMCC 1.15399</strain>
    </source>
</reference>
<protein>
    <submittedName>
        <fullName evidence="4">Dihydrofolate reductase family protein</fullName>
    </submittedName>
</protein>
<organism evidence="4 5">
    <name type="scientific">Nonomuraea guangzhouensis</name>
    <dbReference type="NCBI Taxonomy" id="1291555"/>
    <lineage>
        <taxon>Bacteria</taxon>
        <taxon>Bacillati</taxon>
        <taxon>Actinomycetota</taxon>
        <taxon>Actinomycetes</taxon>
        <taxon>Streptosporangiales</taxon>
        <taxon>Streptosporangiaceae</taxon>
        <taxon>Nonomuraea</taxon>
    </lineage>
</organism>
<dbReference type="RefSeq" id="WP_219529012.1">
    <property type="nucleotide sequence ID" value="NZ_JAHKRM010000005.1"/>
</dbReference>
<gene>
    <name evidence="4" type="ORF">ACFSJ0_49000</name>
</gene>
<evidence type="ECO:0000259" key="3">
    <source>
        <dbReference type="Pfam" id="PF01872"/>
    </source>
</evidence>
<dbReference type="Proteomes" id="UP001597097">
    <property type="component" value="Unassembled WGS sequence"/>
</dbReference>
<evidence type="ECO:0000313" key="5">
    <source>
        <dbReference type="Proteomes" id="UP001597097"/>
    </source>
</evidence>
<keyword evidence="1" id="KW-0521">NADP</keyword>
<dbReference type="InterPro" id="IPR050765">
    <property type="entry name" value="Riboflavin_Biosynth_HTPR"/>
</dbReference>
<evidence type="ECO:0000256" key="1">
    <source>
        <dbReference type="ARBA" id="ARBA00022857"/>
    </source>
</evidence>